<dbReference type="EC" id="3.2.1.78" evidence="2"/>
<dbReference type="GO" id="GO:0004553">
    <property type="term" value="F:hydrolase activity, hydrolyzing O-glycosyl compounds"/>
    <property type="evidence" value="ECO:0007669"/>
    <property type="project" value="InterPro"/>
</dbReference>
<dbReference type="Proteomes" id="UP000054092">
    <property type="component" value="Unassembled WGS sequence"/>
</dbReference>
<evidence type="ECO:0000256" key="4">
    <source>
        <dbReference type="ARBA" id="ARBA00023295"/>
    </source>
</evidence>
<accession>A0A117M2P2</accession>
<dbReference type="EMBL" id="LGGP01000088">
    <property type="protein sequence ID" value="KUK81024.1"/>
    <property type="molecule type" value="Genomic_DNA"/>
</dbReference>
<dbReference type="InterPro" id="IPR045053">
    <property type="entry name" value="MAN-like"/>
</dbReference>
<dbReference type="InterPro" id="IPR001547">
    <property type="entry name" value="Glyco_hydro_5"/>
</dbReference>
<name>A0A117M2P2_9BACT</name>
<proteinExistence type="inferred from homology"/>
<evidence type="ECO:0000256" key="2">
    <source>
        <dbReference type="ARBA" id="ARBA00012706"/>
    </source>
</evidence>
<dbReference type="PATRIC" id="fig|1184387.3.peg.1006"/>
<dbReference type="InterPro" id="IPR017853">
    <property type="entry name" value="GH"/>
</dbReference>
<keyword evidence="3 5" id="KW-0378">Hydrolase</keyword>
<evidence type="ECO:0000256" key="3">
    <source>
        <dbReference type="ARBA" id="ARBA00022801"/>
    </source>
</evidence>
<comment type="similarity">
    <text evidence="5">Belongs to the glycosyl hydrolase 5 (cellulase A) family.</text>
</comment>
<reference evidence="8" key="1">
    <citation type="journal article" date="2015" name="MBio">
        <title>Genome-Resolved Metagenomic Analysis Reveals Roles for Candidate Phyla and Other Microbial Community Members in Biogeochemical Transformations in Oil Reservoirs.</title>
        <authorList>
            <person name="Hu P."/>
            <person name="Tom L."/>
            <person name="Singh A."/>
            <person name="Thomas B.C."/>
            <person name="Baker B.J."/>
            <person name="Piceno Y.M."/>
            <person name="Andersen G.L."/>
            <person name="Banfield J.F."/>
        </authorList>
    </citation>
    <scope>NUCLEOTIDE SEQUENCE [LARGE SCALE GENOMIC DNA]</scope>
</reference>
<dbReference type="Pfam" id="PF00150">
    <property type="entry name" value="Cellulase"/>
    <property type="match status" value="1"/>
</dbReference>
<evidence type="ECO:0000313" key="8">
    <source>
        <dbReference type="Proteomes" id="UP000054092"/>
    </source>
</evidence>
<dbReference type="AlphaFoldDB" id="A0A117M2P2"/>
<feature type="domain" description="Glycoside hydrolase family 5" evidence="6">
    <location>
        <begin position="37"/>
        <end position="225"/>
    </location>
</feature>
<evidence type="ECO:0000313" key="7">
    <source>
        <dbReference type="EMBL" id="KUK81024.1"/>
    </source>
</evidence>
<evidence type="ECO:0000259" key="6">
    <source>
        <dbReference type="Pfam" id="PF00150"/>
    </source>
</evidence>
<dbReference type="SUPFAM" id="SSF51445">
    <property type="entry name" value="(Trans)glycosidases"/>
    <property type="match status" value="1"/>
</dbReference>
<keyword evidence="4 5" id="KW-0326">Glycosidase</keyword>
<dbReference type="PANTHER" id="PTHR31451">
    <property type="match status" value="1"/>
</dbReference>
<gene>
    <name evidence="7" type="ORF">XD94_0648</name>
</gene>
<comment type="caution">
    <text evidence="7">The sequence shown here is derived from an EMBL/GenBank/DDBJ whole genome shotgun (WGS) entry which is preliminary data.</text>
</comment>
<organism evidence="7 8">
    <name type="scientific">Mesotoga prima</name>
    <dbReference type="NCBI Taxonomy" id="1184387"/>
    <lineage>
        <taxon>Bacteria</taxon>
        <taxon>Thermotogati</taxon>
        <taxon>Thermotogota</taxon>
        <taxon>Thermotogae</taxon>
        <taxon>Kosmotogales</taxon>
        <taxon>Kosmotogaceae</taxon>
        <taxon>Mesotoga</taxon>
    </lineage>
</organism>
<dbReference type="GO" id="GO:0000272">
    <property type="term" value="P:polysaccharide catabolic process"/>
    <property type="evidence" value="ECO:0007669"/>
    <property type="project" value="InterPro"/>
</dbReference>
<evidence type="ECO:0000256" key="1">
    <source>
        <dbReference type="ARBA" id="ARBA00001678"/>
    </source>
</evidence>
<dbReference type="Gene3D" id="3.20.20.80">
    <property type="entry name" value="Glycosidases"/>
    <property type="match status" value="1"/>
</dbReference>
<comment type="catalytic activity">
    <reaction evidence="1">
        <text>Random hydrolysis of (1-&gt;4)-beta-D-mannosidic linkages in mannans, galactomannans and glucomannans.</text>
        <dbReference type="EC" id="3.2.1.78"/>
    </reaction>
</comment>
<protein>
    <recommendedName>
        <fullName evidence="2">mannan endo-1,4-beta-mannosidase</fullName>
        <ecNumber evidence="2">3.2.1.78</ecNumber>
    </recommendedName>
</protein>
<sequence length="461" mass="53048">MASFVKVSPGGKYFQHDGEVLIPIGFNDAITWPSLISLSYGNVSAAEEYFEKLSSYGVNTLRIMLEYAQDRSGVSLLEKPLGVYNDSVIKMWDEIVRLAEKYDIYLIVIPWDPFWMYENWDVNPYNEANGGPIKTLSQFLTDPQVRQWQKERFRFMVERYGSSERILAWEMNNEIELWYGHIFYKADYTIGNEAREWLGEMSAFIRELEMELYGDNHLLTVSTARPGLTGTLAGKLYRFDYIDFFTTHFYFDTVKNPSDPLAIARDVSANINYHNYLFGDSLPFMDSESGPIDRWPQPAGFDAECYRAFSWSHLASGGTGTGLRWPYTSPHMMPDRLLEVLSSISRFVASGGIDWLNFKGVNLDMEISLLSEGKTVHTCSGNDYENLRELIGWAMSASKIGMATLELKGLEQGKYRMEIWHISEESNSRPVEFFDFEFPLRTNIGLDIDHSSFAYKIYKVE</sequence>
<evidence type="ECO:0000256" key="5">
    <source>
        <dbReference type="RuleBase" id="RU361153"/>
    </source>
</evidence>